<feature type="signal peptide" evidence="3">
    <location>
        <begin position="1"/>
        <end position="32"/>
    </location>
</feature>
<keyword evidence="3" id="KW-0732">Signal</keyword>
<dbReference type="PRINTS" id="PR01490">
    <property type="entry name" value="RTXTOXIND"/>
</dbReference>
<comment type="caution">
    <text evidence="7">The sequence shown here is derived from an EMBL/GenBank/DDBJ whole genome shotgun (WGS) entry which is preliminary data.</text>
</comment>
<dbReference type="Proteomes" id="UP000239614">
    <property type="component" value="Unassembled WGS sequence"/>
</dbReference>
<evidence type="ECO:0000256" key="2">
    <source>
        <dbReference type="SAM" id="Coils"/>
    </source>
</evidence>
<keyword evidence="2" id="KW-0175">Coiled coil</keyword>
<feature type="chain" id="PRO_5016106723" evidence="3">
    <location>
        <begin position="33"/>
        <end position="490"/>
    </location>
</feature>
<comment type="similarity">
    <text evidence="1">Belongs to the membrane fusion protein (MFP) (TC 8.A.1) family.</text>
</comment>
<protein>
    <submittedName>
        <fullName evidence="7">Macrolide export protein MacA</fullName>
    </submittedName>
</protein>
<evidence type="ECO:0000256" key="3">
    <source>
        <dbReference type="SAM" id="SignalP"/>
    </source>
</evidence>
<sequence length="490" mass="52589">MKKSYLRIISASLLAGLLLSGCKLKSSSDTLAASVQEEYTPVEVAKVKLDTIYNSTTITGKVDGKNDVGVFPKVAAKVTELSVKEGQHVKAGQTIAVLDKQDIQNRVDQAKASMDSAAVGVEQAKDSVNNASIAIKQAQASVSTAAVGVEQAETALKQAKDSIKSVEAAYNVAKANYDANYEKIQNAKLNLERSKKLYEQGIISKVELEQAELAASDNSIKVLEAQLAQAKESYNQSSHTVSQAEVGLKQAQKAYEQAKLGVEQAKAAYNQANTGVKQAQAAYNQAKVAYDQAVKALQDAVITSPVEGVVYAVNVEKGEIASNAQPIVTIKSVDKVYVKVDVTEKLVTKLQTGSKINLKIPSVSDKKITGVITLINPVANGQNNLYKVEIEVDNKEHKINSGMFAQVEFNTDEKKNVMVVNSEAVTVDNEKQIVYLEENGKAVAKEVKTGLDNGEYVEIKSGLKVNDRVIVKGQELVENGDKVKVVGGAK</sequence>
<dbReference type="Pfam" id="PF25989">
    <property type="entry name" value="YknX_C"/>
    <property type="match status" value="1"/>
</dbReference>
<dbReference type="InterPro" id="IPR058625">
    <property type="entry name" value="MdtA-like_BSH"/>
</dbReference>
<gene>
    <name evidence="7" type="primary">macA</name>
    <name evidence="7" type="ORF">CPAL_01970</name>
</gene>
<dbReference type="PROSITE" id="PS51257">
    <property type="entry name" value="PROKAR_LIPOPROTEIN"/>
    <property type="match status" value="1"/>
</dbReference>
<dbReference type="InterPro" id="IPR058637">
    <property type="entry name" value="YknX-like_C"/>
</dbReference>
<dbReference type="GO" id="GO:0015562">
    <property type="term" value="F:efflux transmembrane transporter activity"/>
    <property type="evidence" value="ECO:0007669"/>
    <property type="project" value="TreeGrafter"/>
</dbReference>
<keyword evidence="8" id="KW-1185">Reference proteome</keyword>
<dbReference type="Pfam" id="PF25917">
    <property type="entry name" value="BSH_RND"/>
    <property type="match status" value="1"/>
</dbReference>
<accession>A0A2T0AZA2</accession>
<evidence type="ECO:0000259" key="6">
    <source>
        <dbReference type="Pfam" id="PF25989"/>
    </source>
</evidence>
<proteinExistence type="inferred from homology"/>
<dbReference type="OrthoDB" id="9810430at2"/>
<dbReference type="Gene3D" id="2.40.420.20">
    <property type="match status" value="1"/>
</dbReference>
<dbReference type="EMBL" id="PVXN01000005">
    <property type="protein sequence ID" value="PRR76526.1"/>
    <property type="molecule type" value="Genomic_DNA"/>
</dbReference>
<dbReference type="Pfam" id="PF25954">
    <property type="entry name" value="Beta-barrel_RND_2"/>
    <property type="match status" value="1"/>
</dbReference>
<dbReference type="SUPFAM" id="SSF111369">
    <property type="entry name" value="HlyD-like secretion proteins"/>
    <property type="match status" value="2"/>
</dbReference>
<dbReference type="PANTHER" id="PTHR30469">
    <property type="entry name" value="MULTIDRUG RESISTANCE PROTEIN MDTA"/>
    <property type="match status" value="1"/>
</dbReference>
<feature type="domain" description="CusB-like beta-barrel" evidence="5">
    <location>
        <begin position="335"/>
        <end position="411"/>
    </location>
</feature>
<dbReference type="Gene3D" id="1.10.287.470">
    <property type="entry name" value="Helix hairpin bin"/>
    <property type="match status" value="1"/>
</dbReference>
<evidence type="ECO:0000259" key="4">
    <source>
        <dbReference type="Pfam" id="PF25917"/>
    </source>
</evidence>
<dbReference type="Gene3D" id="2.40.30.170">
    <property type="match status" value="1"/>
</dbReference>
<evidence type="ECO:0000256" key="1">
    <source>
        <dbReference type="ARBA" id="ARBA00009477"/>
    </source>
</evidence>
<dbReference type="GO" id="GO:1990281">
    <property type="term" value="C:efflux pump complex"/>
    <property type="evidence" value="ECO:0007669"/>
    <property type="project" value="TreeGrafter"/>
</dbReference>
<dbReference type="PANTHER" id="PTHR30469:SF33">
    <property type="entry name" value="SLR1207 PROTEIN"/>
    <property type="match status" value="1"/>
</dbReference>
<feature type="domain" description="YknX-like C-terminal permuted SH3-like" evidence="6">
    <location>
        <begin position="419"/>
        <end position="485"/>
    </location>
</feature>
<dbReference type="InterPro" id="IPR058792">
    <property type="entry name" value="Beta-barrel_RND_2"/>
</dbReference>
<dbReference type="NCBIfam" id="TIGR01730">
    <property type="entry name" value="RND_mfp"/>
    <property type="match status" value="1"/>
</dbReference>
<reference evidence="7 8" key="1">
    <citation type="submission" date="2018-03" db="EMBL/GenBank/DDBJ databases">
        <title>Genome sequence of Clostridium thermopalmarium DSM 5974.</title>
        <authorList>
            <person name="Poehlein A."/>
            <person name="Daniel R."/>
        </authorList>
    </citation>
    <scope>NUCLEOTIDE SEQUENCE [LARGE SCALE GENOMIC DNA]</scope>
    <source>
        <strain evidence="7 8">DSM 5974</strain>
    </source>
</reference>
<dbReference type="Gene3D" id="2.40.50.100">
    <property type="match status" value="1"/>
</dbReference>
<evidence type="ECO:0000313" key="7">
    <source>
        <dbReference type="EMBL" id="PRR76526.1"/>
    </source>
</evidence>
<organism evidence="7 8">
    <name type="scientific">Clostridium thermopalmarium DSM 5974</name>
    <dbReference type="NCBI Taxonomy" id="1121340"/>
    <lineage>
        <taxon>Bacteria</taxon>
        <taxon>Bacillati</taxon>
        <taxon>Bacillota</taxon>
        <taxon>Clostridia</taxon>
        <taxon>Eubacteriales</taxon>
        <taxon>Clostridiaceae</taxon>
        <taxon>Clostridium</taxon>
    </lineage>
</organism>
<name>A0A2T0AZA2_9CLOT</name>
<evidence type="ECO:0000259" key="5">
    <source>
        <dbReference type="Pfam" id="PF25954"/>
    </source>
</evidence>
<dbReference type="AlphaFoldDB" id="A0A2T0AZA2"/>
<feature type="domain" description="Multidrug resistance protein MdtA-like barrel-sandwich hybrid" evidence="4">
    <location>
        <begin position="67"/>
        <end position="327"/>
    </location>
</feature>
<dbReference type="InterPro" id="IPR006143">
    <property type="entry name" value="RND_pump_MFP"/>
</dbReference>
<feature type="coiled-coil region" evidence="2">
    <location>
        <begin position="121"/>
        <end position="282"/>
    </location>
</feature>
<dbReference type="RefSeq" id="WP_106023902.1">
    <property type="nucleotide sequence ID" value="NZ_PVXN01000005.1"/>
</dbReference>
<evidence type="ECO:0000313" key="8">
    <source>
        <dbReference type="Proteomes" id="UP000239614"/>
    </source>
</evidence>